<comment type="caution">
    <text evidence="18">The sequence shown here is derived from an EMBL/GenBank/DDBJ whole genome shotgun (WGS) entry which is preliminary data.</text>
</comment>
<keyword evidence="19" id="KW-1185">Reference proteome</keyword>
<dbReference type="FunFam" id="3.30.160.60:FF:000025">
    <property type="entry name" value="Spalt-like transcription factor 1"/>
    <property type="match status" value="1"/>
</dbReference>
<keyword evidence="10" id="KW-0804">Transcription</keyword>
<keyword evidence="8" id="KW-0805">Transcription regulation</keyword>
<proteinExistence type="inferred from homology"/>
<feature type="domain" description="C2H2-type" evidence="17">
    <location>
        <begin position="1181"/>
        <end position="1203"/>
    </location>
</feature>
<dbReference type="FunFam" id="3.30.160.60:FF:000130">
    <property type="entry name" value="Spalt-like transcription factor 4"/>
    <property type="match status" value="1"/>
</dbReference>
<feature type="domain" description="C2H2-type" evidence="17">
    <location>
        <begin position="325"/>
        <end position="352"/>
    </location>
</feature>
<keyword evidence="6 15" id="KW-0863">Zinc-finger</keyword>
<dbReference type="Pfam" id="PF12874">
    <property type="entry name" value="zf-met"/>
    <property type="match status" value="1"/>
</dbReference>
<dbReference type="Pfam" id="PF13894">
    <property type="entry name" value="zf-C2H2_4"/>
    <property type="match status" value="1"/>
</dbReference>
<feature type="compositionally biased region" description="Polar residues" evidence="16">
    <location>
        <begin position="875"/>
        <end position="911"/>
    </location>
</feature>
<feature type="compositionally biased region" description="Low complexity" evidence="16">
    <location>
        <begin position="779"/>
        <end position="799"/>
    </location>
</feature>
<dbReference type="OrthoDB" id="8749569at2759"/>
<gene>
    <name evidence="18" type="ORF">AFUS01_LOCUS15683</name>
</gene>
<evidence type="ECO:0000313" key="18">
    <source>
        <dbReference type="EMBL" id="CAG7726796.1"/>
    </source>
</evidence>
<feature type="compositionally biased region" description="Polar residues" evidence="16">
    <location>
        <begin position="214"/>
        <end position="234"/>
    </location>
</feature>
<feature type="region of interest" description="Disordered" evidence="16">
    <location>
        <begin position="779"/>
        <end position="826"/>
    </location>
</feature>
<dbReference type="FunFam" id="3.30.160.60:FF:000708">
    <property type="entry name" value="Sal-like protein 1"/>
    <property type="match status" value="1"/>
</dbReference>
<evidence type="ECO:0000256" key="2">
    <source>
        <dbReference type="ARBA" id="ARBA00022473"/>
    </source>
</evidence>
<dbReference type="GO" id="GO:0005634">
    <property type="term" value="C:nucleus"/>
    <property type="evidence" value="ECO:0007669"/>
    <property type="project" value="UniProtKB-SubCell"/>
</dbReference>
<keyword evidence="7" id="KW-0862">Zinc</keyword>
<dbReference type="FunFam" id="3.30.160.60:FF:000341">
    <property type="entry name" value="Spalt-like transcription factor 1"/>
    <property type="match status" value="1"/>
</dbReference>
<feature type="compositionally biased region" description="Acidic residues" evidence="16">
    <location>
        <begin position="1288"/>
        <end position="1306"/>
    </location>
</feature>
<evidence type="ECO:0000256" key="12">
    <source>
        <dbReference type="ARBA" id="ARBA00038474"/>
    </source>
</evidence>
<feature type="region of interest" description="Disordered" evidence="16">
    <location>
        <begin position="1"/>
        <end position="80"/>
    </location>
</feature>
<feature type="region of interest" description="Disordered" evidence="16">
    <location>
        <begin position="451"/>
        <end position="524"/>
    </location>
</feature>
<feature type="compositionally biased region" description="Basic and acidic residues" evidence="16">
    <location>
        <begin position="188"/>
        <end position="212"/>
    </location>
</feature>
<feature type="compositionally biased region" description="Polar residues" evidence="16">
    <location>
        <begin position="812"/>
        <end position="826"/>
    </location>
</feature>
<keyword evidence="3" id="KW-0597">Phosphoprotein</keyword>
<evidence type="ECO:0000256" key="3">
    <source>
        <dbReference type="ARBA" id="ARBA00022553"/>
    </source>
</evidence>
<feature type="domain" description="C2H2-type" evidence="17">
    <location>
        <begin position="979"/>
        <end position="1006"/>
    </location>
</feature>
<evidence type="ECO:0000256" key="9">
    <source>
        <dbReference type="ARBA" id="ARBA00023125"/>
    </source>
</evidence>
<dbReference type="GO" id="GO:0000978">
    <property type="term" value="F:RNA polymerase II cis-regulatory region sequence-specific DNA binding"/>
    <property type="evidence" value="ECO:0007669"/>
    <property type="project" value="TreeGrafter"/>
</dbReference>
<feature type="region of interest" description="Disordered" evidence="16">
    <location>
        <begin position="171"/>
        <end position="234"/>
    </location>
</feature>
<dbReference type="GO" id="GO:0035107">
    <property type="term" value="P:appendage morphogenesis"/>
    <property type="evidence" value="ECO:0007669"/>
    <property type="project" value="UniProtKB-ARBA"/>
</dbReference>
<feature type="compositionally biased region" description="Acidic residues" evidence="16">
    <location>
        <begin position="14"/>
        <end position="32"/>
    </location>
</feature>
<dbReference type="GO" id="GO:0000981">
    <property type="term" value="F:DNA-binding transcription factor activity, RNA polymerase II-specific"/>
    <property type="evidence" value="ECO:0007669"/>
    <property type="project" value="TreeGrafter"/>
</dbReference>
<feature type="domain" description="C2H2-type" evidence="17">
    <location>
        <begin position="1153"/>
        <end position="1180"/>
    </location>
</feature>
<feature type="domain" description="C2H2-type" evidence="17">
    <location>
        <begin position="353"/>
        <end position="380"/>
    </location>
</feature>
<dbReference type="PANTHER" id="PTHR23233:SF87">
    <property type="entry name" value="HOMEOTIC PROTEIN SPALT-MAJOR"/>
    <property type="match status" value="1"/>
</dbReference>
<feature type="region of interest" description="Disordered" evidence="16">
    <location>
        <begin position="536"/>
        <end position="601"/>
    </location>
</feature>
<evidence type="ECO:0000256" key="7">
    <source>
        <dbReference type="ARBA" id="ARBA00022833"/>
    </source>
</evidence>
<evidence type="ECO:0000256" key="4">
    <source>
        <dbReference type="ARBA" id="ARBA00022723"/>
    </source>
</evidence>
<keyword evidence="9" id="KW-0238">DNA-binding</keyword>
<comment type="subcellular location">
    <subcellularLocation>
        <location evidence="1">Nucleus</location>
    </subcellularLocation>
</comment>
<feature type="compositionally biased region" description="Basic and acidic residues" evidence="16">
    <location>
        <begin position="1083"/>
        <end position="1128"/>
    </location>
</feature>
<evidence type="ECO:0000256" key="15">
    <source>
        <dbReference type="PROSITE-ProRule" id="PRU00042"/>
    </source>
</evidence>
<evidence type="ECO:0000256" key="6">
    <source>
        <dbReference type="ARBA" id="ARBA00022771"/>
    </source>
</evidence>
<protein>
    <recommendedName>
        <fullName evidence="14">Homeotic protein spalt-major</fullName>
    </recommendedName>
</protein>
<feature type="domain" description="C2H2-type" evidence="17">
    <location>
        <begin position="661"/>
        <end position="688"/>
    </location>
</feature>
<feature type="domain" description="C2H2-type" evidence="17">
    <location>
        <begin position="1007"/>
        <end position="1029"/>
    </location>
</feature>
<comment type="similarity">
    <text evidence="12">Belongs to the sal C2H2-type zinc-finger protein family.</text>
</comment>
<dbReference type="GO" id="GO:0008270">
    <property type="term" value="F:zinc ion binding"/>
    <property type="evidence" value="ECO:0007669"/>
    <property type="project" value="UniProtKB-KW"/>
</dbReference>
<organism evidence="18 19">
    <name type="scientific">Allacma fusca</name>
    <dbReference type="NCBI Taxonomy" id="39272"/>
    <lineage>
        <taxon>Eukaryota</taxon>
        <taxon>Metazoa</taxon>
        <taxon>Ecdysozoa</taxon>
        <taxon>Arthropoda</taxon>
        <taxon>Hexapoda</taxon>
        <taxon>Collembola</taxon>
        <taxon>Symphypleona</taxon>
        <taxon>Sminthuridae</taxon>
        <taxon>Allacma</taxon>
    </lineage>
</organism>
<dbReference type="SMART" id="SM00355">
    <property type="entry name" value="ZnF_C2H2"/>
    <property type="match status" value="9"/>
</dbReference>
<comment type="function">
    <text evidence="13">Required for the establishment of the posterior-most head and the anterior-most tail segments of the embryo. Probably function as a transcriptional regulator. Could repress the transcription of the tsh gene.</text>
</comment>
<feature type="compositionally biased region" description="Polar residues" evidence="16">
    <location>
        <begin position="49"/>
        <end position="59"/>
    </location>
</feature>
<dbReference type="FunFam" id="3.30.160.60:FF:000303">
    <property type="entry name" value="Zinc finger protein 41"/>
    <property type="match status" value="1"/>
</dbReference>
<feature type="compositionally biased region" description="Basic and acidic residues" evidence="16">
    <location>
        <begin position="488"/>
        <end position="516"/>
    </location>
</feature>
<dbReference type="GO" id="GO:0048513">
    <property type="term" value="P:animal organ development"/>
    <property type="evidence" value="ECO:0007669"/>
    <property type="project" value="UniProtKB-ARBA"/>
</dbReference>
<keyword evidence="11" id="KW-0539">Nucleus</keyword>
<keyword evidence="4" id="KW-0479">Metal-binding</keyword>
<feature type="compositionally biased region" description="Basic and acidic residues" evidence="16">
    <location>
        <begin position="1"/>
        <end position="13"/>
    </location>
</feature>
<feature type="region of interest" description="Disordered" evidence="16">
    <location>
        <begin position="856"/>
        <end position="915"/>
    </location>
</feature>
<feature type="region of interest" description="Disordered" evidence="16">
    <location>
        <begin position="1034"/>
        <end position="1152"/>
    </location>
</feature>
<evidence type="ECO:0000256" key="11">
    <source>
        <dbReference type="ARBA" id="ARBA00023242"/>
    </source>
</evidence>
<evidence type="ECO:0000313" key="19">
    <source>
        <dbReference type="Proteomes" id="UP000708208"/>
    </source>
</evidence>
<evidence type="ECO:0000256" key="13">
    <source>
        <dbReference type="ARBA" id="ARBA00056983"/>
    </source>
</evidence>
<feature type="domain" description="C2H2-type" evidence="17">
    <location>
        <begin position="720"/>
        <end position="747"/>
    </location>
</feature>
<evidence type="ECO:0000256" key="10">
    <source>
        <dbReference type="ARBA" id="ARBA00023163"/>
    </source>
</evidence>
<dbReference type="FunFam" id="3.30.160.60:FF:002027">
    <property type="entry name" value="Blast:Sal-like protein 3"/>
    <property type="match status" value="1"/>
</dbReference>
<dbReference type="Proteomes" id="UP000708208">
    <property type="component" value="Unassembled WGS sequence"/>
</dbReference>
<dbReference type="FunFam" id="3.30.160.60:FF:000215">
    <property type="entry name" value="Spalt-like transcription factor 3"/>
    <property type="match status" value="1"/>
</dbReference>
<dbReference type="InterPro" id="IPR013087">
    <property type="entry name" value="Znf_C2H2_type"/>
</dbReference>
<feature type="compositionally biased region" description="Polar residues" evidence="16">
    <location>
        <begin position="541"/>
        <end position="555"/>
    </location>
</feature>
<feature type="compositionally biased region" description="Low complexity" evidence="16">
    <location>
        <begin position="859"/>
        <end position="874"/>
    </location>
</feature>
<keyword evidence="2" id="KW-0217">Developmental protein</keyword>
<evidence type="ECO:0000256" key="16">
    <source>
        <dbReference type="SAM" id="MobiDB-lite"/>
    </source>
</evidence>
<reference evidence="18" key="1">
    <citation type="submission" date="2021-06" db="EMBL/GenBank/DDBJ databases">
        <authorList>
            <person name="Hodson N. C."/>
            <person name="Mongue J. A."/>
            <person name="Jaron S. K."/>
        </authorList>
    </citation>
    <scope>NUCLEOTIDE SEQUENCE</scope>
</reference>
<feature type="domain" description="C2H2-type" evidence="17">
    <location>
        <begin position="689"/>
        <end position="716"/>
    </location>
</feature>
<dbReference type="Pfam" id="PF00096">
    <property type="entry name" value="zf-C2H2"/>
    <property type="match status" value="6"/>
</dbReference>
<feature type="region of interest" description="Disordered" evidence="16">
    <location>
        <begin position="1275"/>
        <end position="1306"/>
    </location>
</feature>
<dbReference type="PROSITE" id="PS00028">
    <property type="entry name" value="ZINC_FINGER_C2H2_1"/>
    <property type="match status" value="9"/>
</dbReference>
<dbReference type="EMBL" id="CAJVCH010140150">
    <property type="protein sequence ID" value="CAG7726796.1"/>
    <property type="molecule type" value="Genomic_DNA"/>
</dbReference>
<sequence length="1306" mass="144051">MNISGDEGKKFPQVEEDAMISSEEEMSPEENFEAERPHDSFCEDEDQNGIENGNGSSLKFHSREGSLDKDSDESPELEKESLSAALQNLMVDFHWPEGTSITIERVESTKVAVAELTAAAIQSSTSEYSSASLQDLALIQSTLFTLQQQQLVQLQLIQQLLTQLAMCNGELDSGQDSEPSSPLPLDMENGHEHRKPRDDKDKSTVTKSDKRTSASPEEPSNNRISSNAPSSTGETLSMKFASMLNCGNQDPNRPLSPGLASSYSLNSIMMPDGGSSEEPNTLEMLQKRAQEVLDSASQGLLASSLVDESYRKTGILDKREPFFKHRCKYCGKVFGSDSALQIHIRSHTGERPFKCNVCGSRFTTKGNLKVHFQRHSMKFPHVKMNPHPVPEHLDHFHPPILSNGERSPELLPSSLPFGPLPPFQPMNFMRFDDHAAKLRMQLQEALEPEDLSKAKIKIPMGKSSVSSLPPRRSHSRSDNEEEDDDAVMESKNETLKSREEGKSSRVKIQEKEFEENGKDEDGEMEDLENDAQEMDIDTDDSFNGTDQPENLSSKSLPLMHSLPLQASRPGRPSSASKNSKSHRRHSQSPAKEEPTNFSSGTIDDLNLMELAKDPRAYAALLPRPGSASSAWESLIEVNTSSETSKLQQLVDNIDNQISDPNECVVCHRVLSCKSALQMHYRTHTGERPFKCRLCGRAFTTKGNLKTHMGVHRIKEGDTHHQCPVCHKRFTTQLVLQQHIRLHTGEPTDLTLDQIRAGEIRDFVPSFSQAAAANAAAISFLQQQQQQHHQQQQQQQQQQHQPPPQLKSDSSRDATTPGTPEVKFSTSLAALENQVRTVTTFAGSQGIFPEDLSKKVGAGPATPSAVPLAAASSVSRTSGHSPATTDSELSSSDWARQSESDYGTTPPSQAASTPFLPLDLTPKNNMFSPFMPNLNPLMGNSALTSLANSVLNSTAAFNPVHMSVIAGRGEFESGAARGNTTCSICLKTFACNSALEIHYRSHTKERPFKCTVCERGFSTKGNMKQHMLTHKIRDMPPTVFDGSKLHNHNSNSGDTLSNMSQTKPPAPSSAGSKGSSNELPSPETPRKDEVDSPPKPKDIEVESKEPEMKPRHRRPESMSEHRHHDESRPAGRIAFGHSNDDDSRNSFSSGGSKHMCPVCQKSFSSSSSLHIHMRTHTGDKPFKCSVCQKAFTTKGNLKVHMGTHMWTSGASRRGRRMSLELPLGLQFQPPTGDRVDGRFFPFVPPNFPGGPVNLAATKFGDYPIFRPPVPFPMMMANNSMNSDRPPAKEEEEEVAEAKEEDEESSTP</sequence>
<dbReference type="InterPro" id="IPR051565">
    <property type="entry name" value="Sal_C2H2-zinc-finger"/>
</dbReference>
<evidence type="ECO:0000259" key="17">
    <source>
        <dbReference type="PROSITE" id="PS50157"/>
    </source>
</evidence>
<dbReference type="GO" id="GO:0030154">
    <property type="term" value="P:cell differentiation"/>
    <property type="evidence" value="ECO:0007669"/>
    <property type="project" value="UniProtKB-ARBA"/>
</dbReference>
<dbReference type="FunFam" id="3.30.160.60:FF:000291">
    <property type="entry name" value="Spalt-like transcription factor 4"/>
    <property type="match status" value="1"/>
</dbReference>
<name>A0A8J2K2Y9_9HEXA</name>
<accession>A0A8J2K2Y9</accession>
<feature type="compositionally biased region" description="Polar residues" evidence="16">
    <location>
        <begin position="1047"/>
        <end position="1061"/>
    </location>
</feature>
<keyword evidence="5" id="KW-0677">Repeat</keyword>
<evidence type="ECO:0000256" key="14">
    <source>
        <dbReference type="ARBA" id="ARBA00071947"/>
    </source>
</evidence>
<evidence type="ECO:0000256" key="5">
    <source>
        <dbReference type="ARBA" id="ARBA00022737"/>
    </source>
</evidence>
<evidence type="ECO:0000256" key="1">
    <source>
        <dbReference type="ARBA" id="ARBA00004123"/>
    </source>
</evidence>
<dbReference type="PROSITE" id="PS50157">
    <property type="entry name" value="ZINC_FINGER_C2H2_2"/>
    <property type="match status" value="9"/>
</dbReference>
<evidence type="ECO:0000256" key="8">
    <source>
        <dbReference type="ARBA" id="ARBA00023015"/>
    </source>
</evidence>
<dbReference type="PANTHER" id="PTHR23233">
    <property type="entry name" value="SAL-LIKE PROTEIN"/>
    <property type="match status" value="1"/>
</dbReference>
<dbReference type="GO" id="GO:0007399">
    <property type="term" value="P:nervous system development"/>
    <property type="evidence" value="ECO:0007669"/>
    <property type="project" value="UniProtKB-ARBA"/>
</dbReference>